<evidence type="ECO:0000259" key="18">
    <source>
        <dbReference type="Pfam" id="PF04389"/>
    </source>
</evidence>
<evidence type="ECO:0000256" key="4">
    <source>
        <dbReference type="ARBA" id="ARBA00010918"/>
    </source>
</evidence>
<dbReference type="CDD" id="cd03875">
    <property type="entry name" value="M28_Fxna_like"/>
    <property type="match status" value="1"/>
</dbReference>
<evidence type="ECO:0000313" key="22">
    <source>
        <dbReference type="Proteomes" id="UP000036947"/>
    </source>
</evidence>
<feature type="transmembrane region" description="Helical" evidence="17">
    <location>
        <begin position="414"/>
        <end position="437"/>
    </location>
</feature>
<accession>A0A0L0N5F5</accession>
<protein>
    <recommendedName>
        <fullName evidence="15">Peptide hydrolase</fullName>
        <ecNumber evidence="15">3.4.-.-</ecNumber>
    </recommendedName>
</protein>
<dbReference type="PANTHER" id="PTHR12147">
    <property type="entry name" value="METALLOPEPTIDASE M28 FAMILY MEMBER"/>
    <property type="match status" value="1"/>
</dbReference>
<feature type="transmembrane region" description="Helical" evidence="17">
    <location>
        <begin position="531"/>
        <end position="554"/>
    </location>
</feature>
<dbReference type="InterPro" id="IPR053976">
    <property type="entry name" value="PFF1_TM"/>
</dbReference>
<dbReference type="PANTHER" id="PTHR12147:SF58">
    <property type="entry name" value="VACUOLAR MEMBRANE PROTEASE"/>
    <property type="match status" value="1"/>
</dbReference>
<evidence type="ECO:0000256" key="8">
    <source>
        <dbReference type="ARBA" id="ARBA00022723"/>
    </source>
</evidence>
<dbReference type="GO" id="GO:0008235">
    <property type="term" value="F:metalloexopeptidase activity"/>
    <property type="evidence" value="ECO:0007669"/>
    <property type="project" value="InterPro"/>
</dbReference>
<evidence type="ECO:0000256" key="15">
    <source>
        <dbReference type="RuleBase" id="RU361240"/>
    </source>
</evidence>
<feature type="transmembrane region" description="Helical" evidence="17">
    <location>
        <begin position="502"/>
        <end position="519"/>
    </location>
</feature>
<keyword evidence="10 15" id="KW-0862">Zinc</keyword>
<feature type="domain" description="Vacuolar membrane protease C-terminal" evidence="19">
    <location>
        <begin position="980"/>
        <end position="1032"/>
    </location>
</feature>
<comment type="cofactor">
    <cofactor evidence="1">
        <name>Zn(2+)</name>
        <dbReference type="ChEBI" id="CHEBI:29105"/>
    </cofactor>
</comment>
<keyword evidence="22" id="KW-1185">Reference proteome</keyword>
<evidence type="ECO:0000256" key="9">
    <source>
        <dbReference type="ARBA" id="ARBA00022801"/>
    </source>
</evidence>
<dbReference type="Pfam" id="PF22250">
    <property type="entry name" value="PFF1_C"/>
    <property type="match status" value="2"/>
</dbReference>
<keyword evidence="5" id="KW-0926">Vacuole</keyword>
<gene>
    <name evidence="21" type="ORF">TOPH_05960</name>
</gene>
<reference evidence="21 22" key="1">
    <citation type="journal article" date="2015" name="BMC Genomics">
        <title>The genome of the truffle-parasite Tolypocladium ophioglossoides and the evolution of antifungal peptaibiotics.</title>
        <authorList>
            <person name="Quandt C.A."/>
            <person name="Bushley K.E."/>
            <person name="Spatafora J.W."/>
        </authorList>
    </citation>
    <scope>NUCLEOTIDE SEQUENCE [LARGE SCALE GENOMIC DNA]</scope>
    <source>
        <strain evidence="21 22">CBS 100239</strain>
    </source>
</reference>
<evidence type="ECO:0000256" key="10">
    <source>
        <dbReference type="ARBA" id="ARBA00022833"/>
    </source>
</evidence>
<feature type="domain" description="Peptidase M28" evidence="18">
    <location>
        <begin position="187"/>
        <end position="363"/>
    </location>
</feature>
<keyword evidence="14" id="KW-0325">Glycoprotein</keyword>
<evidence type="ECO:0000256" key="16">
    <source>
        <dbReference type="SAM" id="MobiDB-lite"/>
    </source>
</evidence>
<evidence type="ECO:0000256" key="3">
    <source>
        <dbReference type="ARBA" id="ARBA00004128"/>
    </source>
</evidence>
<evidence type="ECO:0000259" key="19">
    <source>
        <dbReference type="Pfam" id="PF22250"/>
    </source>
</evidence>
<evidence type="ECO:0000256" key="12">
    <source>
        <dbReference type="ARBA" id="ARBA00023049"/>
    </source>
</evidence>
<evidence type="ECO:0000256" key="1">
    <source>
        <dbReference type="ARBA" id="ARBA00001947"/>
    </source>
</evidence>
<sequence>MKCGSPFAFRPGPVTFWTTIIYLAIAVPLLYVHETVPSAPADEALYRGLNLTEAWLDLQTITRTYHPYNSHENDDVREFLIDRSKQILDRNGATYTTEMSGGVAWTRSLETPADGQLGGIPRSAAKAPGVTIFDDRISNVTYTFEGMLGWTGQYFEGSNFYVYIHGKEDPEGDWWQSEAGFTASRRTGGVLVNCHFDSVSTGYGATDDGMACVSMLQLLSYFTSEGRQPRNGIVLLFNNAEEDGLLGARAFGYSPLLKFCHTFVNLEGAGAGGRAMLFRTTDLQTAETYGTTPHPFGSVVAANAFERGVIKSGTDYEVFADAFGQRGLDIAFYEPRSRYHTEEDDTRHTSIDSIWHMLSAALASTETLCETTSTNFNGPRSDGRKDLVQNGRPTEGVWFDWFGSAWAAFPLRGLFAWSLTLLVATPLVLLVVTYLLIRNDKYYFFARDIKMHSELDEEPVALGGWRGFFRFPLALVFAGALTVASVYLLAKFNPLIVYSSGYAVWAMMISLFYFTFWLIMRGSGFVRPSALHRGFVMIWLFITTWIIQVFAAVAEDRMHIGALYFAAFLHTAVFVSLLISLLEQFALPGKHDFARQLHDAHQDRDFSAAQEGQDAPIAEQDDEAIADDEDGADAASPTETTPLRAGERGYGSNTPTTFASTYRRSVAAETPSAPSIRSYPPYEHEQSWSGRLPTWTWFVQLLLLAPVHVILLGNLGLVQTTSMAMTGVDGSSLLAPLMGVGVMSILLLLPLTPFLHRVTHHVPVFLLLVFMGTLIYNLTAFPFSINSRFKLKFQQIVDLDQGTNVVALTGLERFVRPVIASVPAAAGQDIKCHGPDVLGLADCLYDASSLPPNPADGEKIESLVSVKTAKSSDGRSASIQIDALNTRMCYLDVSDPVFGFSVEGGGARDDRFGALPADGFQHFQIWRRTWDGHWNVTLQLTDGGRTRAGDAVQAKPEVEDLEEPADGELKLRSAADASSTPASERANPLEVTVRCVWDDANKAAKIPALQELVKYMPKWAIVTKKTIGLVQVKKTYKVPS</sequence>
<comment type="function">
    <text evidence="2">May be involved in vacuolar sorting and osmoregulation.</text>
</comment>
<dbReference type="STRING" id="1163406.A0A0L0N5F5"/>
<feature type="transmembrane region" description="Helical" evidence="17">
    <location>
        <begin position="560"/>
        <end position="582"/>
    </location>
</feature>
<feature type="transmembrane region" description="Helical" evidence="17">
    <location>
        <begin position="695"/>
        <end position="713"/>
    </location>
</feature>
<keyword evidence="12" id="KW-0482">Metalloprotease</keyword>
<feature type="domain" description="Vacuolar membrane protease C-terminal" evidence="19">
    <location>
        <begin position="790"/>
        <end position="939"/>
    </location>
</feature>
<keyword evidence="13 17" id="KW-0472">Membrane</keyword>
<proteinExistence type="inferred from homology"/>
<dbReference type="Pfam" id="PF22251">
    <property type="entry name" value="PFF1_TM"/>
    <property type="match status" value="1"/>
</dbReference>
<comment type="caution">
    <text evidence="21">The sequence shown here is derived from an EMBL/GenBank/DDBJ whole genome shotgun (WGS) entry which is preliminary data.</text>
</comment>
<feature type="transmembrane region" description="Helical" evidence="17">
    <location>
        <begin position="12"/>
        <end position="31"/>
    </location>
</feature>
<comment type="subcellular location">
    <subcellularLocation>
        <location evidence="3">Vacuole membrane</location>
        <topology evidence="3">Multi-pass membrane protein</topology>
    </subcellularLocation>
</comment>
<evidence type="ECO:0000259" key="20">
    <source>
        <dbReference type="Pfam" id="PF22251"/>
    </source>
</evidence>
<name>A0A0L0N5F5_TOLOC</name>
<dbReference type="Gene3D" id="3.40.630.10">
    <property type="entry name" value="Zn peptidases"/>
    <property type="match status" value="1"/>
</dbReference>
<organism evidence="21 22">
    <name type="scientific">Tolypocladium ophioglossoides (strain CBS 100239)</name>
    <name type="common">Snaketongue truffleclub</name>
    <name type="synonym">Elaphocordyceps ophioglossoides</name>
    <dbReference type="NCBI Taxonomy" id="1163406"/>
    <lineage>
        <taxon>Eukaryota</taxon>
        <taxon>Fungi</taxon>
        <taxon>Dikarya</taxon>
        <taxon>Ascomycota</taxon>
        <taxon>Pezizomycotina</taxon>
        <taxon>Sordariomycetes</taxon>
        <taxon>Hypocreomycetidae</taxon>
        <taxon>Hypocreales</taxon>
        <taxon>Ophiocordycipitaceae</taxon>
        <taxon>Tolypocladium</taxon>
    </lineage>
</organism>
<feature type="transmembrane region" description="Helical" evidence="17">
    <location>
        <begin position="764"/>
        <end position="785"/>
    </location>
</feature>
<feature type="region of interest" description="Disordered" evidence="16">
    <location>
        <begin position="947"/>
        <end position="985"/>
    </location>
</feature>
<dbReference type="InterPro" id="IPR045175">
    <property type="entry name" value="M28_fam"/>
</dbReference>
<dbReference type="FunFam" id="3.40.630.10:FF:000057">
    <property type="entry name" value="Vacuolar membrane protease"/>
    <property type="match status" value="1"/>
</dbReference>
<feature type="compositionally biased region" description="Polar residues" evidence="16">
    <location>
        <begin position="651"/>
        <end position="663"/>
    </location>
</feature>
<dbReference type="GO" id="GO:0005774">
    <property type="term" value="C:vacuolar membrane"/>
    <property type="evidence" value="ECO:0007669"/>
    <property type="project" value="UniProtKB-SubCell"/>
</dbReference>
<feature type="domain" description="Vacuolar membrane protease transmembrane" evidence="20">
    <location>
        <begin position="469"/>
        <end position="762"/>
    </location>
</feature>
<dbReference type="InterPro" id="IPR048024">
    <property type="entry name" value="Fxna-like_M28_dom"/>
</dbReference>
<evidence type="ECO:0000256" key="17">
    <source>
        <dbReference type="SAM" id="Phobius"/>
    </source>
</evidence>
<comment type="similarity">
    <text evidence="4 15">Belongs to the peptidase M28 family.</text>
</comment>
<dbReference type="SUPFAM" id="SSF53187">
    <property type="entry name" value="Zn-dependent exopeptidases"/>
    <property type="match status" value="1"/>
</dbReference>
<dbReference type="Pfam" id="PF04389">
    <property type="entry name" value="Peptidase_M28"/>
    <property type="match status" value="1"/>
</dbReference>
<evidence type="ECO:0000256" key="11">
    <source>
        <dbReference type="ARBA" id="ARBA00022989"/>
    </source>
</evidence>
<keyword evidence="8 15" id="KW-0479">Metal-binding</keyword>
<dbReference type="Proteomes" id="UP000036947">
    <property type="component" value="Unassembled WGS sequence"/>
</dbReference>
<dbReference type="AlphaFoldDB" id="A0A0L0N5F5"/>
<evidence type="ECO:0000313" key="21">
    <source>
        <dbReference type="EMBL" id="KND89353.1"/>
    </source>
</evidence>
<evidence type="ECO:0000256" key="5">
    <source>
        <dbReference type="ARBA" id="ARBA00022554"/>
    </source>
</evidence>
<evidence type="ECO:0000256" key="2">
    <source>
        <dbReference type="ARBA" id="ARBA00003273"/>
    </source>
</evidence>
<dbReference type="EC" id="3.4.-.-" evidence="15"/>
<dbReference type="EMBL" id="LFRF01000019">
    <property type="protein sequence ID" value="KND89353.1"/>
    <property type="molecule type" value="Genomic_DNA"/>
</dbReference>
<keyword evidence="11 17" id="KW-1133">Transmembrane helix</keyword>
<keyword evidence="7 17" id="KW-0812">Transmembrane</keyword>
<dbReference type="InterPro" id="IPR007484">
    <property type="entry name" value="Peptidase_M28"/>
</dbReference>
<feature type="region of interest" description="Disordered" evidence="16">
    <location>
        <begin position="629"/>
        <end position="680"/>
    </location>
</feature>
<evidence type="ECO:0000256" key="7">
    <source>
        <dbReference type="ARBA" id="ARBA00022692"/>
    </source>
</evidence>
<dbReference type="InterPro" id="IPR053975">
    <property type="entry name" value="PFF1_C"/>
</dbReference>
<dbReference type="GO" id="GO:0006508">
    <property type="term" value="P:proteolysis"/>
    <property type="evidence" value="ECO:0007669"/>
    <property type="project" value="UniProtKB-KW"/>
</dbReference>
<dbReference type="GO" id="GO:0046872">
    <property type="term" value="F:metal ion binding"/>
    <property type="evidence" value="ECO:0007669"/>
    <property type="project" value="UniProtKB-KW"/>
</dbReference>
<evidence type="ECO:0000256" key="13">
    <source>
        <dbReference type="ARBA" id="ARBA00023136"/>
    </source>
</evidence>
<evidence type="ECO:0000256" key="14">
    <source>
        <dbReference type="ARBA" id="ARBA00023180"/>
    </source>
</evidence>
<feature type="transmembrane region" description="Helical" evidence="17">
    <location>
        <begin position="733"/>
        <end position="752"/>
    </location>
</feature>
<keyword evidence="6 15" id="KW-0645">Protease</keyword>
<evidence type="ECO:0000256" key="6">
    <source>
        <dbReference type="ARBA" id="ARBA00022670"/>
    </source>
</evidence>
<dbReference type="OrthoDB" id="76293at2759"/>
<keyword evidence="9 15" id="KW-0378">Hydrolase</keyword>
<feature type="transmembrane region" description="Helical" evidence="17">
    <location>
        <begin position="471"/>
        <end position="490"/>
    </location>
</feature>